<evidence type="ECO:0000256" key="4">
    <source>
        <dbReference type="ARBA" id="ARBA00022737"/>
    </source>
</evidence>
<keyword evidence="5 8" id="KW-0106">Calcium</keyword>
<feature type="domain" description="Cadherin" evidence="9">
    <location>
        <begin position="238"/>
        <end position="342"/>
    </location>
</feature>
<dbReference type="InterPro" id="IPR002126">
    <property type="entry name" value="Cadherin-like_dom"/>
</dbReference>
<dbReference type="InterPro" id="IPR020894">
    <property type="entry name" value="Cadherin_CS"/>
</dbReference>
<dbReference type="HOGENOM" id="CLU_800717_0_0_1"/>
<keyword evidence="6" id="KW-1133">Transmembrane helix</keyword>
<evidence type="ECO:0000259" key="9">
    <source>
        <dbReference type="PROSITE" id="PS50268"/>
    </source>
</evidence>
<dbReference type="GO" id="GO:0045296">
    <property type="term" value="F:cadherin binding"/>
    <property type="evidence" value="ECO:0007669"/>
    <property type="project" value="TreeGrafter"/>
</dbReference>
<dbReference type="Gene3D" id="2.60.40.60">
    <property type="entry name" value="Cadherins"/>
    <property type="match status" value="3"/>
</dbReference>
<dbReference type="AlphaFoldDB" id="V4BKV7"/>
<feature type="domain" description="Cadherin" evidence="9">
    <location>
        <begin position="6"/>
        <end position="24"/>
    </location>
</feature>
<dbReference type="Pfam" id="PF00028">
    <property type="entry name" value="Cadherin"/>
    <property type="match status" value="3"/>
</dbReference>
<dbReference type="OrthoDB" id="6161279at2759"/>
<proteinExistence type="predicted"/>
<dbReference type="STRING" id="225164.V4BKV7"/>
<evidence type="ECO:0000256" key="1">
    <source>
        <dbReference type="ARBA" id="ARBA00004167"/>
    </source>
</evidence>
<evidence type="ECO:0000256" key="7">
    <source>
        <dbReference type="ARBA" id="ARBA00023136"/>
    </source>
</evidence>
<evidence type="ECO:0000313" key="10">
    <source>
        <dbReference type="EMBL" id="ESO89234.1"/>
    </source>
</evidence>
<feature type="non-terminal residue" evidence="10">
    <location>
        <position position="1"/>
    </location>
</feature>
<dbReference type="GO" id="GO:0005509">
    <property type="term" value="F:calcium ion binding"/>
    <property type="evidence" value="ECO:0007669"/>
    <property type="project" value="UniProtKB-UniRule"/>
</dbReference>
<dbReference type="RefSeq" id="XP_009060267.1">
    <property type="nucleotide sequence ID" value="XM_009062019.1"/>
</dbReference>
<dbReference type="OMA" id="YYSAYIS"/>
<evidence type="ECO:0000256" key="8">
    <source>
        <dbReference type="PROSITE-ProRule" id="PRU00043"/>
    </source>
</evidence>
<keyword evidence="7" id="KW-0472">Membrane</keyword>
<dbReference type="PROSITE" id="PS50268">
    <property type="entry name" value="CADHERIN_2"/>
    <property type="match status" value="4"/>
</dbReference>
<evidence type="ECO:0000256" key="2">
    <source>
        <dbReference type="ARBA" id="ARBA00022692"/>
    </source>
</evidence>
<evidence type="ECO:0000313" key="11">
    <source>
        <dbReference type="Proteomes" id="UP000030746"/>
    </source>
</evidence>
<keyword evidence="4" id="KW-0677">Repeat</keyword>
<dbReference type="GO" id="GO:0016342">
    <property type="term" value="C:catenin complex"/>
    <property type="evidence" value="ECO:0007669"/>
    <property type="project" value="TreeGrafter"/>
</dbReference>
<feature type="domain" description="Cadherin" evidence="9">
    <location>
        <begin position="33"/>
        <end position="135"/>
    </location>
</feature>
<dbReference type="InterPro" id="IPR039808">
    <property type="entry name" value="Cadherin"/>
</dbReference>
<dbReference type="KEGG" id="lgi:LOTGIDRAFT_106548"/>
<evidence type="ECO:0000256" key="3">
    <source>
        <dbReference type="ARBA" id="ARBA00022729"/>
    </source>
</evidence>
<evidence type="ECO:0000256" key="5">
    <source>
        <dbReference type="ARBA" id="ARBA00022837"/>
    </source>
</evidence>
<dbReference type="SMART" id="SM00112">
    <property type="entry name" value="CA"/>
    <property type="match status" value="3"/>
</dbReference>
<dbReference type="PANTHER" id="PTHR24027">
    <property type="entry name" value="CADHERIN-23"/>
    <property type="match status" value="1"/>
</dbReference>
<organism evidence="10 11">
    <name type="scientific">Lottia gigantea</name>
    <name type="common">Giant owl limpet</name>
    <dbReference type="NCBI Taxonomy" id="225164"/>
    <lineage>
        <taxon>Eukaryota</taxon>
        <taxon>Metazoa</taxon>
        <taxon>Spiralia</taxon>
        <taxon>Lophotrochozoa</taxon>
        <taxon>Mollusca</taxon>
        <taxon>Gastropoda</taxon>
        <taxon>Patellogastropoda</taxon>
        <taxon>Lottioidea</taxon>
        <taxon>Lottiidae</taxon>
        <taxon>Lottia</taxon>
    </lineage>
</organism>
<dbReference type="CDD" id="cd11304">
    <property type="entry name" value="Cadherin_repeat"/>
    <property type="match status" value="3"/>
</dbReference>
<dbReference type="PRINTS" id="PR00205">
    <property type="entry name" value="CADHERIN"/>
</dbReference>
<dbReference type="Proteomes" id="UP000030746">
    <property type="component" value="Unassembled WGS sequence"/>
</dbReference>
<dbReference type="GO" id="GO:0007156">
    <property type="term" value="P:homophilic cell adhesion via plasma membrane adhesion molecules"/>
    <property type="evidence" value="ECO:0007669"/>
    <property type="project" value="InterPro"/>
</dbReference>
<dbReference type="GO" id="GO:0008013">
    <property type="term" value="F:beta-catenin binding"/>
    <property type="evidence" value="ECO:0007669"/>
    <property type="project" value="TreeGrafter"/>
</dbReference>
<accession>V4BKV7</accession>
<comment type="subcellular location">
    <subcellularLocation>
        <location evidence="1">Membrane</location>
        <topology evidence="1">Single-pass membrane protein</topology>
    </subcellularLocation>
</comment>
<sequence>PERNNGSTTVTINVLDVNDNTPRFLSNNGRYVETVPEGIYTVASSRLITNVNPENGLLTYSITGGNTDSDFSINNAFRINPTSGEFSVGNVGLDYETQKVHYITVAAIDSGPTPRTGTVLVTVNVLDINDNNPNFNPVNYEVSIPESSSITPIVTVSAKDMDETANVVYKLVASTDSNDFTIDGASGLISSKVNALDFETKPRYVFRVTTTDGENKNELSGTATVTVNILNLRAPVFTSRNFDVTINETQDLGIVFIKVTATDDDTSGPFNQFEYYIVGDGIAPNYFEIDINTGIVRVRSSLSADDGEEYTLTARVIDNGKPPKEDTATIDITVNRVQPPRFTTPPGSEVNVREDLDPNTGIFTLPVTTTGNPVSFFLLLF</sequence>
<dbReference type="FunFam" id="2.60.40.60:FF:000033">
    <property type="entry name" value="FAT atypical cadherin 1"/>
    <property type="match status" value="1"/>
</dbReference>
<dbReference type="EMBL" id="KB202619">
    <property type="protein sequence ID" value="ESO89234.1"/>
    <property type="molecule type" value="Genomic_DNA"/>
</dbReference>
<dbReference type="PROSITE" id="PS00232">
    <property type="entry name" value="CADHERIN_1"/>
    <property type="match status" value="1"/>
</dbReference>
<keyword evidence="2" id="KW-0812">Transmembrane</keyword>
<reference evidence="10 11" key="1">
    <citation type="journal article" date="2013" name="Nature">
        <title>Insights into bilaterian evolution from three spiralian genomes.</title>
        <authorList>
            <person name="Simakov O."/>
            <person name="Marletaz F."/>
            <person name="Cho S.J."/>
            <person name="Edsinger-Gonzales E."/>
            <person name="Havlak P."/>
            <person name="Hellsten U."/>
            <person name="Kuo D.H."/>
            <person name="Larsson T."/>
            <person name="Lv J."/>
            <person name="Arendt D."/>
            <person name="Savage R."/>
            <person name="Osoegawa K."/>
            <person name="de Jong P."/>
            <person name="Grimwood J."/>
            <person name="Chapman J.A."/>
            <person name="Shapiro H."/>
            <person name="Aerts A."/>
            <person name="Otillar R.P."/>
            <person name="Terry A.Y."/>
            <person name="Boore J.L."/>
            <person name="Grigoriev I.V."/>
            <person name="Lindberg D.R."/>
            <person name="Seaver E.C."/>
            <person name="Weisblat D.A."/>
            <person name="Putnam N.H."/>
            <person name="Rokhsar D.S."/>
        </authorList>
    </citation>
    <scope>NUCLEOTIDE SEQUENCE [LARGE SCALE GENOMIC DNA]</scope>
</reference>
<gene>
    <name evidence="10" type="ORF">LOTGIDRAFT_106548</name>
</gene>
<dbReference type="GeneID" id="20230124"/>
<dbReference type="CTD" id="20230124"/>
<keyword evidence="3" id="KW-0732">Signal</keyword>
<dbReference type="SUPFAM" id="SSF49313">
    <property type="entry name" value="Cadherin-like"/>
    <property type="match status" value="3"/>
</dbReference>
<dbReference type="InterPro" id="IPR015919">
    <property type="entry name" value="Cadherin-like_sf"/>
</dbReference>
<name>V4BKV7_LOTGI</name>
<dbReference type="GO" id="GO:0016477">
    <property type="term" value="P:cell migration"/>
    <property type="evidence" value="ECO:0007669"/>
    <property type="project" value="TreeGrafter"/>
</dbReference>
<protein>
    <recommendedName>
        <fullName evidence="9">Cadherin domain-containing protein</fullName>
    </recommendedName>
</protein>
<dbReference type="PANTHER" id="PTHR24027:SF438">
    <property type="entry name" value="CADHERIN 23"/>
    <property type="match status" value="1"/>
</dbReference>
<evidence type="ECO:0000256" key="6">
    <source>
        <dbReference type="ARBA" id="ARBA00022989"/>
    </source>
</evidence>
<feature type="domain" description="Cadherin" evidence="9">
    <location>
        <begin position="136"/>
        <end position="237"/>
    </location>
</feature>
<keyword evidence="11" id="KW-1185">Reference proteome</keyword>